<dbReference type="OrthoDB" id="273613at2759"/>
<dbReference type="Proteomes" id="UP000038009">
    <property type="component" value="Unassembled WGS sequence"/>
</dbReference>
<proteinExistence type="predicted"/>
<feature type="coiled-coil region" evidence="1">
    <location>
        <begin position="217"/>
        <end position="244"/>
    </location>
</feature>
<feature type="compositionally biased region" description="Basic and acidic residues" evidence="2">
    <location>
        <begin position="586"/>
        <end position="596"/>
    </location>
</feature>
<dbReference type="OMA" id="AEVSCAM"/>
<evidence type="ECO:0000313" key="4">
    <source>
        <dbReference type="Proteomes" id="UP000038009"/>
    </source>
</evidence>
<evidence type="ECO:0000256" key="2">
    <source>
        <dbReference type="SAM" id="MobiDB-lite"/>
    </source>
</evidence>
<reference evidence="3 4" key="1">
    <citation type="journal article" date="2015" name="PLoS Pathog.">
        <title>Leptomonas seymouri: Adaptations to the Dixenous Life Cycle Analyzed by Genome Sequencing, Transcriptome Profiling and Co-infection with Leishmania donovani.</title>
        <authorList>
            <person name="Kraeva N."/>
            <person name="Butenko A."/>
            <person name="Hlavacova J."/>
            <person name="Kostygov A."/>
            <person name="Myskova J."/>
            <person name="Grybchuk D."/>
            <person name="Lestinova T."/>
            <person name="Votypka J."/>
            <person name="Volf P."/>
            <person name="Opperdoes F."/>
            <person name="Flegontov P."/>
            <person name="Lukes J."/>
            <person name="Yurchenko V."/>
        </authorList>
    </citation>
    <scope>NUCLEOTIDE SEQUENCE [LARGE SCALE GENOMIC DNA]</scope>
    <source>
        <strain evidence="3 4">ATCC 30220</strain>
    </source>
</reference>
<feature type="compositionally biased region" description="Low complexity" evidence="2">
    <location>
        <begin position="565"/>
        <end position="580"/>
    </location>
</feature>
<organism evidence="3 4">
    <name type="scientific">Leptomonas seymouri</name>
    <dbReference type="NCBI Taxonomy" id="5684"/>
    <lineage>
        <taxon>Eukaryota</taxon>
        <taxon>Discoba</taxon>
        <taxon>Euglenozoa</taxon>
        <taxon>Kinetoplastea</taxon>
        <taxon>Metakinetoplastina</taxon>
        <taxon>Trypanosomatida</taxon>
        <taxon>Trypanosomatidae</taxon>
        <taxon>Leishmaniinae</taxon>
        <taxon>Leptomonas</taxon>
    </lineage>
</organism>
<feature type="region of interest" description="Disordered" evidence="2">
    <location>
        <begin position="1040"/>
        <end position="1078"/>
    </location>
</feature>
<feature type="region of interest" description="Disordered" evidence="2">
    <location>
        <begin position="648"/>
        <end position="708"/>
    </location>
</feature>
<dbReference type="VEuPathDB" id="TriTrypDB:Lsey_0027_0500"/>
<gene>
    <name evidence="3" type="ORF">ABL78_1632</name>
</gene>
<accession>A0A0N0P7X5</accession>
<feature type="compositionally biased region" description="Polar residues" evidence="2">
    <location>
        <begin position="652"/>
        <end position="682"/>
    </location>
</feature>
<feature type="region of interest" description="Disordered" evidence="2">
    <location>
        <begin position="517"/>
        <end position="596"/>
    </location>
</feature>
<evidence type="ECO:0000313" key="3">
    <source>
        <dbReference type="EMBL" id="KPI89299.1"/>
    </source>
</evidence>
<evidence type="ECO:0000256" key="1">
    <source>
        <dbReference type="SAM" id="Coils"/>
    </source>
</evidence>
<comment type="caution">
    <text evidence="3">The sequence shown here is derived from an EMBL/GenBank/DDBJ whole genome shotgun (WGS) entry which is preliminary data.</text>
</comment>
<feature type="compositionally biased region" description="Low complexity" evidence="2">
    <location>
        <begin position="950"/>
        <end position="964"/>
    </location>
</feature>
<keyword evidence="1" id="KW-0175">Coiled coil</keyword>
<name>A0A0N0P7X5_LEPSE</name>
<sequence length="1320" mass="143114">MTSNTNPRDVANSRVSRKADAAIVAAARPLPALEHRSTADQRQAFLEHLYSDYNELHIQQGEIHERKNQMDFDMFESNQQQIHDILFAKVDTAGGALGDWDTWEKVEMLMKRYAYGRPRHTAQEREEAAAMRSRIEALNEILNERNATIQTLTQTCKATEQELGGVLKLLHMRGNEVKTLSNQHHTATLQLRYIQRECAALRGLRNEDETSLLKKDLSYLIEANKKLEAENQMLRARQQVVERLACASPPQTSLSQGGLSGQQSPKHFSVFVPLQPLQQSTADSDVIDKCLYDDAFRSEFLKKEVPLSRAVVHAKHESASWKRRLEAEVSSAMEMLDFDAATPVQAAPSLISPRPARGVWQSSLPQLDNGVFISYASYENAPLMRAEQSTIPMLVAPTTAVASVPFSSSSAAPVGAAKVGAATNATAATATATAPTAATFTTATAKAAATTATTTTAAAKTKMAAATAKTAAVTARDAAATAKTAGAITTTAEAVRPAVAATARVAAAAKAAVGAPSLAAGKKMPSVDASTTAGARASLPSEARKTQHQSTTSNTHMRGGTLGSPAAGVAAAPGTTAKNAAQHEMQTQEHITDSETGRNPAFALLQSSILQCTELSRANAMRRELLHVAHLRQMLADKMARAASHVTAETARVSTPQQSALSYTEQQLPQQGQYSAMDSSVASPPVSDWLEDEHTTVQRPATSSPQQLRQMVYDNRSPLHAAIGGEMRESDGGEVQCSVMLHAPDGYGATRTNSQVPSTCTPTPSPLSRLQSNGSEVRCRGRVTDAGVVGAVARPPGQRALPLRQRAAILQQEVASLRRSVVTYSRELQDALAILGMLFEEREANVTQVMQEQVKDEAMEDAAERVLEEAALQRTAHICKKRFGTVLPADIFTPTRLPETATDEEWLVHELHSVAAAMIKESVHQSAPSSIPDADGVVEGDDPRGQLQHPLTSESPSSLLSRQPAPQHQHQHYLSPAARDYFESEILQPFRLQPNLPRGGAPHTKFTTLNGAGWWDNDGEEDDEGASDVAGGIRGANLGGRAVGGVDGRSRMRPAPPTQWHWRTRDTHDAGTPSQGPAAVVRRPVVPTRQYVTFTAPLLTTAASVSQSSPASVQSIRPTVLRYDFGGARAARQRLVTENIQKRTAFLYGSQFEDFVRRYIVPIISTATGVSTGGEMSTAMRAAVQDLRKKERMCRKRGVRLLFNRVANNIRTRTLLRRKVYQGEAFVSYVGLLYRNWRTALERERRQLQLAKRSNCNALFTLLQLPTSSSAAETLTKPAPPSALPLGKPKPSASGFKRVMYGALDKSSFHFDEAKFNTES</sequence>
<protein>
    <submittedName>
        <fullName evidence="3">Uncharacterized protein</fullName>
    </submittedName>
</protein>
<keyword evidence="4" id="KW-1185">Reference proteome</keyword>
<feature type="region of interest" description="Disordered" evidence="2">
    <location>
        <begin position="924"/>
        <end position="972"/>
    </location>
</feature>
<feature type="compositionally biased region" description="Low complexity" evidence="2">
    <location>
        <begin position="757"/>
        <end position="768"/>
    </location>
</feature>
<feature type="compositionally biased region" description="Polar residues" evidence="2">
    <location>
        <begin position="697"/>
        <end position="708"/>
    </location>
</feature>
<dbReference type="EMBL" id="LJSK01000027">
    <property type="protein sequence ID" value="KPI89299.1"/>
    <property type="molecule type" value="Genomic_DNA"/>
</dbReference>
<feature type="region of interest" description="Disordered" evidence="2">
    <location>
        <begin position="748"/>
        <end position="773"/>
    </location>
</feature>